<dbReference type="Proteomes" id="UP000006050">
    <property type="component" value="Chromosome"/>
</dbReference>
<organism evidence="2 3">
    <name type="scientific">Belliella baltica (strain DSM 15883 / CIP 108006 / LMG 21964 / BA134)</name>
    <dbReference type="NCBI Taxonomy" id="866536"/>
    <lineage>
        <taxon>Bacteria</taxon>
        <taxon>Pseudomonadati</taxon>
        <taxon>Bacteroidota</taxon>
        <taxon>Cytophagia</taxon>
        <taxon>Cytophagales</taxon>
        <taxon>Cyclobacteriaceae</taxon>
        <taxon>Belliella</taxon>
    </lineage>
</organism>
<accession>I3ZAM1</accession>
<feature type="chain" id="PRO_5003684824" evidence="1">
    <location>
        <begin position="24"/>
        <end position="65"/>
    </location>
</feature>
<proteinExistence type="predicted"/>
<keyword evidence="3" id="KW-1185">Reference proteome</keyword>
<dbReference type="AlphaFoldDB" id="I3ZAM1"/>
<feature type="signal peptide" evidence="1">
    <location>
        <begin position="1"/>
        <end position="23"/>
    </location>
</feature>
<evidence type="ECO:0000256" key="1">
    <source>
        <dbReference type="SAM" id="SignalP"/>
    </source>
</evidence>
<evidence type="ECO:0000313" key="3">
    <source>
        <dbReference type="Proteomes" id="UP000006050"/>
    </source>
</evidence>
<name>I3ZAM1_BELBD</name>
<protein>
    <submittedName>
        <fullName evidence="2">Uncharacterized protein</fullName>
    </submittedName>
</protein>
<evidence type="ECO:0000313" key="2">
    <source>
        <dbReference type="EMBL" id="AFL86289.1"/>
    </source>
</evidence>
<dbReference type="EMBL" id="CP003281">
    <property type="protein sequence ID" value="AFL86289.1"/>
    <property type="molecule type" value="Genomic_DNA"/>
</dbReference>
<keyword evidence="1" id="KW-0732">Signal</keyword>
<reference evidence="3" key="1">
    <citation type="submission" date="2012-06" db="EMBL/GenBank/DDBJ databases">
        <title>The complete genome of Belliella baltica DSM 15883.</title>
        <authorList>
            <person name="Lucas S."/>
            <person name="Copeland A."/>
            <person name="Lapidus A."/>
            <person name="Goodwin L."/>
            <person name="Pitluck S."/>
            <person name="Peters L."/>
            <person name="Mikhailova N."/>
            <person name="Davenport K."/>
            <person name="Kyrpides N."/>
            <person name="Mavromatis K."/>
            <person name="Pagani I."/>
            <person name="Ivanova N."/>
            <person name="Ovchinnikova G."/>
            <person name="Zeytun A."/>
            <person name="Detter J.C."/>
            <person name="Han C."/>
            <person name="Land M."/>
            <person name="Hauser L."/>
            <person name="Markowitz V."/>
            <person name="Cheng J.-F."/>
            <person name="Hugenholtz P."/>
            <person name="Woyke T."/>
            <person name="Wu D."/>
            <person name="Tindall B."/>
            <person name="Pomrenke H."/>
            <person name="Brambilla E."/>
            <person name="Klenk H.-P."/>
            <person name="Eisen J.A."/>
        </authorList>
    </citation>
    <scope>NUCLEOTIDE SEQUENCE [LARGE SCALE GENOMIC DNA]</scope>
    <source>
        <strain evidence="3">DSM 15883 / CIP 108006 / LMG 21964 / BA134</strain>
    </source>
</reference>
<dbReference type="KEGG" id="bbd:Belba_3807"/>
<dbReference type="STRING" id="866536.Belba_3807"/>
<gene>
    <name evidence="2" type="ordered locus">Belba_3807</name>
</gene>
<dbReference type="HOGENOM" id="CLU_2840973_0_0_10"/>
<sequence length="65" mass="7278">MKKSLLSLFLFGTMFFVPMYIDAACEDEEGEILEEDVHGQLYVMSKYLGEDSCAGCSNTCKIVIN</sequence>
<dbReference type="RefSeq" id="WP_014774222.1">
    <property type="nucleotide sequence ID" value="NC_018010.1"/>
</dbReference>